<evidence type="ECO:0000313" key="1">
    <source>
        <dbReference type="EMBL" id="CDI01957.1"/>
    </source>
</evidence>
<dbReference type="AlphaFoldDB" id="W6M326"/>
<evidence type="ECO:0000313" key="2">
    <source>
        <dbReference type="Proteomes" id="UP000035760"/>
    </source>
</evidence>
<reference evidence="1" key="1">
    <citation type="submission" date="2013-07" db="EMBL/GenBank/DDBJ databases">
        <authorList>
            <person name="McIlroy S."/>
        </authorList>
    </citation>
    <scope>NUCLEOTIDE SEQUENCE [LARGE SCALE GENOMIC DNA]</scope>
    <source>
        <strain evidence="1">Run_A_D11</strain>
    </source>
</reference>
<dbReference type="EMBL" id="CBTJ020000027">
    <property type="protein sequence ID" value="CDI01957.1"/>
    <property type="molecule type" value="Genomic_DNA"/>
</dbReference>
<sequence>MRQNHTLQHSLVWFENGGWWFKILGECFGPYKEMLEARYNLLIIQGLSFQLRQAISH</sequence>
<gene>
    <name evidence="1" type="ORF">BN873_210178</name>
</gene>
<reference evidence="1" key="2">
    <citation type="submission" date="2014-03" db="EMBL/GenBank/DDBJ databases">
        <title>Candidatus Competibacter-lineage genomes retrieved from metagenomes reveal functional metabolic diversity.</title>
        <authorList>
            <person name="McIlroy S.J."/>
            <person name="Albertsen M."/>
            <person name="Andresen E.K."/>
            <person name="Saunders A.M."/>
            <person name="Kristiansen R."/>
            <person name="Stokholm-Bjerregaard M."/>
            <person name="Nielsen K.L."/>
            <person name="Nielsen P.H."/>
        </authorList>
    </citation>
    <scope>NUCLEOTIDE SEQUENCE</scope>
    <source>
        <strain evidence="1">Run_A_D11</strain>
    </source>
</reference>
<comment type="caution">
    <text evidence="1">The sequence shown here is derived from an EMBL/GenBank/DDBJ whole genome shotgun (WGS) entry which is preliminary data.</text>
</comment>
<organism evidence="1 2">
    <name type="scientific">Candidatus Competibacter denitrificans Run_A_D11</name>
    <dbReference type="NCBI Taxonomy" id="1400863"/>
    <lineage>
        <taxon>Bacteria</taxon>
        <taxon>Pseudomonadati</taxon>
        <taxon>Pseudomonadota</taxon>
        <taxon>Gammaproteobacteria</taxon>
        <taxon>Candidatus Competibacteraceae</taxon>
        <taxon>Candidatus Competibacter</taxon>
    </lineage>
</organism>
<keyword evidence="2" id="KW-1185">Reference proteome</keyword>
<dbReference type="Proteomes" id="UP000035760">
    <property type="component" value="Unassembled WGS sequence"/>
</dbReference>
<protein>
    <submittedName>
        <fullName evidence="1">Uncharacterized protein</fullName>
    </submittedName>
</protein>
<accession>W6M326</accession>
<proteinExistence type="predicted"/>
<name>W6M326_9GAMM</name>